<feature type="signal peptide" evidence="17">
    <location>
        <begin position="1"/>
        <end position="17"/>
    </location>
</feature>
<dbReference type="Gene3D" id="3.30.40.10">
    <property type="entry name" value="Zinc/RING finger domain, C3HC4 (zinc finger)"/>
    <property type="match status" value="1"/>
</dbReference>
<evidence type="ECO:0000256" key="15">
    <source>
        <dbReference type="PROSITE-ProRule" id="PRU00175"/>
    </source>
</evidence>
<keyword evidence="9 15" id="KW-0863">Zinc-finger</keyword>
<dbReference type="InterPro" id="IPR013083">
    <property type="entry name" value="Znf_RING/FYVE/PHD"/>
</dbReference>
<name>A0ABD3SZV9_9LAMI</name>
<evidence type="ECO:0000256" key="7">
    <source>
        <dbReference type="ARBA" id="ARBA00022723"/>
    </source>
</evidence>
<keyword evidence="7" id="KW-0479">Metal-binding</keyword>
<dbReference type="GO" id="GO:0061630">
    <property type="term" value="F:ubiquitin protein ligase activity"/>
    <property type="evidence" value="ECO:0007669"/>
    <property type="project" value="UniProtKB-EC"/>
</dbReference>
<dbReference type="AlphaFoldDB" id="A0ABD3SZV9"/>
<dbReference type="SMART" id="SM01197">
    <property type="entry name" value="FANCL_C"/>
    <property type="match status" value="1"/>
</dbReference>
<comment type="pathway">
    <text evidence="3">Protein modification; protein ubiquitination.</text>
</comment>
<comment type="caution">
    <text evidence="19">The sequence shown here is derived from an EMBL/GenBank/DDBJ whole genome shotgun (WGS) entry which is preliminary data.</text>
</comment>
<dbReference type="EC" id="2.3.2.27" evidence="4"/>
<dbReference type="InterPro" id="IPR001841">
    <property type="entry name" value="Znf_RING"/>
</dbReference>
<dbReference type="EMBL" id="JBJXBP010000005">
    <property type="protein sequence ID" value="KAL3829753.1"/>
    <property type="molecule type" value="Genomic_DNA"/>
</dbReference>
<evidence type="ECO:0000256" key="5">
    <source>
        <dbReference type="ARBA" id="ARBA00022679"/>
    </source>
</evidence>
<feature type="chain" id="PRO_5044757590" description="RING-type E3 ubiquitin transferase" evidence="17">
    <location>
        <begin position="18"/>
        <end position="509"/>
    </location>
</feature>
<dbReference type="Pfam" id="PF13947">
    <property type="entry name" value="GUB_WAK_bind"/>
    <property type="match status" value="2"/>
</dbReference>
<comment type="catalytic activity">
    <reaction evidence="1">
        <text>S-ubiquitinyl-[E2 ubiquitin-conjugating enzyme]-L-cysteine + [acceptor protein]-L-lysine = [E2 ubiquitin-conjugating enzyme]-L-cysteine + N(6)-ubiquitinyl-[acceptor protein]-L-lysine.</text>
        <dbReference type="EC" id="2.3.2.27"/>
    </reaction>
</comment>
<comment type="subcellular location">
    <subcellularLocation>
        <location evidence="2">Membrane</location>
        <topology evidence="2">Single-pass membrane protein</topology>
    </subcellularLocation>
</comment>
<dbReference type="PANTHER" id="PTHR46279">
    <property type="entry name" value="RING/U-BOX SUPERFAMILY PROTEIN"/>
    <property type="match status" value="1"/>
</dbReference>
<evidence type="ECO:0000256" key="13">
    <source>
        <dbReference type="ARBA" id="ARBA00023136"/>
    </source>
</evidence>
<accession>A0ABD3SZV9</accession>
<organism evidence="19 20">
    <name type="scientific">Penstemon smallii</name>
    <dbReference type="NCBI Taxonomy" id="265156"/>
    <lineage>
        <taxon>Eukaryota</taxon>
        <taxon>Viridiplantae</taxon>
        <taxon>Streptophyta</taxon>
        <taxon>Embryophyta</taxon>
        <taxon>Tracheophyta</taxon>
        <taxon>Spermatophyta</taxon>
        <taxon>Magnoliopsida</taxon>
        <taxon>eudicotyledons</taxon>
        <taxon>Gunneridae</taxon>
        <taxon>Pentapetalae</taxon>
        <taxon>asterids</taxon>
        <taxon>lamiids</taxon>
        <taxon>Lamiales</taxon>
        <taxon>Plantaginaceae</taxon>
        <taxon>Cheloneae</taxon>
        <taxon>Penstemon</taxon>
    </lineage>
</organism>
<dbReference type="InterPro" id="IPR046948">
    <property type="entry name" value="ATL20-22-like"/>
</dbReference>
<keyword evidence="8 17" id="KW-0732">Signal</keyword>
<evidence type="ECO:0000256" key="9">
    <source>
        <dbReference type="ARBA" id="ARBA00022771"/>
    </source>
</evidence>
<feature type="domain" description="RING-type" evidence="18">
    <location>
        <begin position="277"/>
        <end position="319"/>
    </location>
</feature>
<evidence type="ECO:0000256" key="2">
    <source>
        <dbReference type="ARBA" id="ARBA00004167"/>
    </source>
</evidence>
<sequence>MGIQTVYIFLFLSVVQAIKDCRTSYCGNTNGLAINAPFSLEGQQPQKCDSPGFSLSCNGQNKAILNIPYSGKFYVDFIDYYSKIITLSDPENCLPRRLLSLNLSSSPFKAASYQNYTFLSCPRDKVSFTTYAIDCLSNSTTKILAIKYPTEVMQWSMCKEIVTLPIPVSSFNNFKYYFGFPLSLDLTWNESTCTSCSSSSATGSSLRVPVAGIFFISLVVAFVIYCICHCIYMSRQDNRQVSNSIQTSRGASLSNNGTYKTITIGESVLAGPNDATCIICLADYLPKDTITFMTQCEHCFHVECIVKWLTVNVQAIKDCRTSYCGNMNGLAINAPFSLEGRQPQKCDSPGFNLSCNGQNKAILNILYSGKFYVESIYYYIKIITLSDPENCLPRRLLSFNLSSSPFKAASYQNYTFLSCPVDQVSFTTHAIDCLSNSTTKILAIKNPREVIRWSMCKEINTVSIPVSSFYDYGFDYGFPLSLDLTWNESTCTSCSSSSATGILNDDNTD</sequence>
<dbReference type="SUPFAM" id="SSF57850">
    <property type="entry name" value="RING/U-box"/>
    <property type="match status" value="1"/>
</dbReference>
<keyword evidence="20" id="KW-1185">Reference proteome</keyword>
<feature type="transmembrane region" description="Helical" evidence="16">
    <location>
        <begin position="208"/>
        <end position="232"/>
    </location>
</feature>
<evidence type="ECO:0000259" key="18">
    <source>
        <dbReference type="PROSITE" id="PS50089"/>
    </source>
</evidence>
<reference evidence="19 20" key="1">
    <citation type="submission" date="2024-12" db="EMBL/GenBank/DDBJ databases">
        <title>The unique morphological basis and parallel evolutionary history of personate flowers in Penstemon.</title>
        <authorList>
            <person name="Depatie T.H."/>
            <person name="Wessinger C.A."/>
        </authorList>
    </citation>
    <scope>NUCLEOTIDE SEQUENCE [LARGE SCALE GENOMIC DNA]</scope>
    <source>
        <strain evidence="19">WTNN_2</strain>
        <tissue evidence="19">Leaf</tissue>
    </source>
</reference>
<keyword evidence="13 16" id="KW-0472">Membrane</keyword>
<evidence type="ECO:0000256" key="10">
    <source>
        <dbReference type="ARBA" id="ARBA00022786"/>
    </source>
</evidence>
<evidence type="ECO:0000256" key="1">
    <source>
        <dbReference type="ARBA" id="ARBA00000900"/>
    </source>
</evidence>
<dbReference type="Pfam" id="PF13639">
    <property type="entry name" value="zf-RING_2"/>
    <property type="match status" value="1"/>
</dbReference>
<evidence type="ECO:0000256" key="12">
    <source>
        <dbReference type="ARBA" id="ARBA00022989"/>
    </source>
</evidence>
<keyword evidence="5" id="KW-0808">Transferase</keyword>
<evidence type="ECO:0000256" key="16">
    <source>
        <dbReference type="SAM" id="Phobius"/>
    </source>
</evidence>
<evidence type="ECO:0000256" key="14">
    <source>
        <dbReference type="ARBA" id="ARBA00024209"/>
    </source>
</evidence>
<keyword evidence="10" id="KW-0833">Ubl conjugation pathway</keyword>
<dbReference type="PANTHER" id="PTHR46279:SF2">
    <property type="entry name" value="RING-H2 FINGER PROTEIN ATL21A-RELATED"/>
    <property type="match status" value="1"/>
</dbReference>
<evidence type="ECO:0000256" key="17">
    <source>
        <dbReference type="SAM" id="SignalP"/>
    </source>
</evidence>
<evidence type="ECO:0000256" key="11">
    <source>
        <dbReference type="ARBA" id="ARBA00022833"/>
    </source>
</evidence>
<dbReference type="GO" id="GO:0016020">
    <property type="term" value="C:membrane"/>
    <property type="evidence" value="ECO:0007669"/>
    <property type="project" value="UniProtKB-SubCell"/>
</dbReference>
<dbReference type="InterPro" id="IPR025287">
    <property type="entry name" value="WAK_GUB"/>
</dbReference>
<gene>
    <name evidence="19" type="ORF">ACJIZ3_018555</name>
</gene>
<evidence type="ECO:0000256" key="8">
    <source>
        <dbReference type="ARBA" id="ARBA00022729"/>
    </source>
</evidence>
<dbReference type="PROSITE" id="PS50089">
    <property type="entry name" value="ZF_RING_2"/>
    <property type="match status" value="1"/>
</dbReference>
<keyword evidence="12 16" id="KW-1133">Transmembrane helix</keyword>
<evidence type="ECO:0000313" key="20">
    <source>
        <dbReference type="Proteomes" id="UP001634393"/>
    </source>
</evidence>
<dbReference type="GO" id="GO:0008270">
    <property type="term" value="F:zinc ion binding"/>
    <property type="evidence" value="ECO:0007669"/>
    <property type="project" value="UniProtKB-KW"/>
</dbReference>
<evidence type="ECO:0000313" key="19">
    <source>
        <dbReference type="EMBL" id="KAL3829753.1"/>
    </source>
</evidence>
<comment type="similarity">
    <text evidence="14">Belongs to the RING-type zinc finger family. ATL subfamily.</text>
</comment>
<evidence type="ECO:0000256" key="3">
    <source>
        <dbReference type="ARBA" id="ARBA00004906"/>
    </source>
</evidence>
<keyword evidence="6 16" id="KW-0812">Transmembrane</keyword>
<keyword evidence="11" id="KW-0862">Zinc</keyword>
<evidence type="ECO:0000256" key="6">
    <source>
        <dbReference type="ARBA" id="ARBA00022692"/>
    </source>
</evidence>
<evidence type="ECO:0000256" key="4">
    <source>
        <dbReference type="ARBA" id="ARBA00012483"/>
    </source>
</evidence>
<protein>
    <recommendedName>
        <fullName evidence="4">RING-type E3 ubiquitin transferase</fullName>
        <ecNumber evidence="4">2.3.2.27</ecNumber>
    </recommendedName>
</protein>
<proteinExistence type="inferred from homology"/>
<dbReference type="Proteomes" id="UP001634393">
    <property type="component" value="Unassembled WGS sequence"/>
</dbReference>